<proteinExistence type="predicted"/>
<gene>
    <name evidence="4" type="ORF">WKV53_05210</name>
</gene>
<dbReference type="InterPro" id="IPR013766">
    <property type="entry name" value="Thioredoxin_domain"/>
</dbReference>
<dbReference type="InterPro" id="IPR000866">
    <property type="entry name" value="AhpC/TSA"/>
</dbReference>
<dbReference type="CDD" id="cd02966">
    <property type="entry name" value="TlpA_like_family"/>
    <property type="match status" value="1"/>
</dbReference>
<dbReference type="InterPro" id="IPR017937">
    <property type="entry name" value="Thioredoxin_CS"/>
</dbReference>
<keyword evidence="1" id="KW-0676">Redox-active center</keyword>
<keyword evidence="5" id="KW-1185">Reference proteome</keyword>
<reference evidence="4 5" key="1">
    <citation type="submission" date="2024-04" db="EMBL/GenBank/DDBJ databases">
        <title>Luteolibacter sp. isolated from soil.</title>
        <authorList>
            <person name="An J."/>
        </authorList>
    </citation>
    <scope>NUCLEOTIDE SEQUENCE [LARGE SCALE GENOMIC DNA]</scope>
    <source>
        <strain evidence="4 5">Y139</strain>
    </source>
</reference>
<evidence type="ECO:0000313" key="4">
    <source>
        <dbReference type="EMBL" id="MEK7949878.1"/>
    </source>
</evidence>
<evidence type="ECO:0000256" key="2">
    <source>
        <dbReference type="SAM" id="SignalP"/>
    </source>
</evidence>
<accession>A0ABU9AQR9</accession>
<organism evidence="4 5">
    <name type="scientific">Luteolibacter soli</name>
    <dbReference type="NCBI Taxonomy" id="3135280"/>
    <lineage>
        <taxon>Bacteria</taxon>
        <taxon>Pseudomonadati</taxon>
        <taxon>Verrucomicrobiota</taxon>
        <taxon>Verrucomicrobiia</taxon>
        <taxon>Verrucomicrobiales</taxon>
        <taxon>Verrucomicrobiaceae</taxon>
        <taxon>Luteolibacter</taxon>
    </lineage>
</organism>
<evidence type="ECO:0000259" key="3">
    <source>
        <dbReference type="PROSITE" id="PS51352"/>
    </source>
</evidence>
<dbReference type="Proteomes" id="UP001371305">
    <property type="component" value="Unassembled WGS sequence"/>
</dbReference>
<name>A0ABU9AQR9_9BACT</name>
<feature type="chain" id="PRO_5046238068" evidence="2">
    <location>
        <begin position="17"/>
        <end position="159"/>
    </location>
</feature>
<dbReference type="RefSeq" id="WP_341403294.1">
    <property type="nucleotide sequence ID" value="NZ_JBBUKT010000002.1"/>
</dbReference>
<dbReference type="PANTHER" id="PTHR42852:SF17">
    <property type="entry name" value="THIOREDOXIN-LIKE PROTEIN HI_1115"/>
    <property type="match status" value="1"/>
</dbReference>
<dbReference type="InterPro" id="IPR036249">
    <property type="entry name" value="Thioredoxin-like_sf"/>
</dbReference>
<protein>
    <submittedName>
        <fullName evidence="4">TlpA disulfide reductase family protein</fullName>
    </submittedName>
</protein>
<feature type="domain" description="Thioredoxin" evidence="3">
    <location>
        <begin position="6"/>
        <end position="158"/>
    </location>
</feature>
<keyword evidence="2" id="KW-0732">Signal</keyword>
<dbReference type="PROSITE" id="PS00194">
    <property type="entry name" value="THIOREDOXIN_1"/>
    <property type="match status" value="1"/>
</dbReference>
<dbReference type="PANTHER" id="PTHR42852">
    <property type="entry name" value="THIOL:DISULFIDE INTERCHANGE PROTEIN DSBE"/>
    <property type="match status" value="1"/>
</dbReference>
<dbReference type="PROSITE" id="PS51352">
    <property type="entry name" value="THIOREDOXIN_2"/>
    <property type="match status" value="1"/>
</dbReference>
<comment type="caution">
    <text evidence="4">The sequence shown here is derived from an EMBL/GenBank/DDBJ whole genome shotgun (WGS) entry which is preliminary data.</text>
</comment>
<dbReference type="InterPro" id="IPR050553">
    <property type="entry name" value="Thioredoxin_ResA/DsbE_sf"/>
</dbReference>
<evidence type="ECO:0000313" key="5">
    <source>
        <dbReference type="Proteomes" id="UP001371305"/>
    </source>
</evidence>
<dbReference type="EMBL" id="JBBUKT010000002">
    <property type="protein sequence ID" value="MEK7949878.1"/>
    <property type="molecule type" value="Genomic_DNA"/>
</dbReference>
<dbReference type="Pfam" id="PF00578">
    <property type="entry name" value="AhpC-TSA"/>
    <property type="match status" value="1"/>
</dbReference>
<dbReference type="SUPFAM" id="SSF52833">
    <property type="entry name" value="Thioredoxin-like"/>
    <property type="match status" value="1"/>
</dbReference>
<evidence type="ECO:0000256" key="1">
    <source>
        <dbReference type="ARBA" id="ARBA00023284"/>
    </source>
</evidence>
<sequence length="159" mass="16949">MKLVAAILAATLSTLAAEPAKVGQALPKLSTLIPGAKLPETKGKVVVVDFWASWCGPCKASFPAFNRLHDKYAAKGLVIIGVGVDDDPANHQKFASKMGAKFPLVHDSAHKAAAFFAPATMPTSYIADRKGVIRHVHNGFKGAKTEAEYEKEIQALLEP</sequence>
<feature type="signal peptide" evidence="2">
    <location>
        <begin position="1"/>
        <end position="16"/>
    </location>
</feature>
<dbReference type="Gene3D" id="3.40.30.10">
    <property type="entry name" value="Glutaredoxin"/>
    <property type="match status" value="1"/>
</dbReference>